<dbReference type="Pfam" id="PF04932">
    <property type="entry name" value="Wzy_C"/>
    <property type="match status" value="1"/>
</dbReference>
<gene>
    <name evidence="7" type="ORF">HMPREF3233_01728</name>
</gene>
<evidence type="ECO:0000256" key="5">
    <source>
        <dbReference type="SAM" id="Phobius"/>
    </source>
</evidence>
<feature type="transmembrane region" description="Helical" evidence="5">
    <location>
        <begin position="330"/>
        <end position="356"/>
    </location>
</feature>
<proteinExistence type="predicted"/>
<feature type="domain" description="O-antigen ligase-related" evidence="6">
    <location>
        <begin position="211"/>
        <end position="347"/>
    </location>
</feature>
<feature type="transmembrane region" description="Helical" evidence="5">
    <location>
        <begin position="170"/>
        <end position="189"/>
    </location>
</feature>
<dbReference type="GO" id="GO:0016020">
    <property type="term" value="C:membrane"/>
    <property type="evidence" value="ECO:0007669"/>
    <property type="project" value="UniProtKB-SubCell"/>
</dbReference>
<keyword evidence="4 5" id="KW-0472">Membrane</keyword>
<evidence type="ECO:0000313" key="7">
    <source>
        <dbReference type="EMBL" id="KXA62254.1"/>
    </source>
</evidence>
<evidence type="ECO:0000259" key="6">
    <source>
        <dbReference type="Pfam" id="PF04932"/>
    </source>
</evidence>
<dbReference type="EMBL" id="LRQT01000096">
    <property type="protein sequence ID" value="KXA62254.1"/>
    <property type="molecule type" value="Genomic_DNA"/>
</dbReference>
<name>A0A133S1S2_9FIRM</name>
<feature type="transmembrane region" description="Helical" evidence="5">
    <location>
        <begin position="368"/>
        <end position="385"/>
    </location>
</feature>
<protein>
    <submittedName>
        <fullName evidence="7">O-antigen polymerase</fullName>
    </submittedName>
</protein>
<comment type="caution">
    <text evidence="7">The sequence shown here is derived from an EMBL/GenBank/DDBJ whole genome shotgun (WGS) entry which is preliminary data.</text>
</comment>
<reference evidence="7 8" key="1">
    <citation type="submission" date="2016-01" db="EMBL/GenBank/DDBJ databases">
        <authorList>
            <person name="Oliw E.H."/>
        </authorList>
    </citation>
    <scope>NUCLEOTIDE SEQUENCE [LARGE SCALE GENOMIC DNA]</scope>
    <source>
        <strain evidence="7 8">CMW7756B</strain>
    </source>
</reference>
<dbReference type="PANTHER" id="PTHR37422:SF13">
    <property type="entry name" value="LIPOPOLYSACCHARIDE BIOSYNTHESIS PROTEIN PA4999-RELATED"/>
    <property type="match status" value="1"/>
</dbReference>
<feature type="transmembrane region" description="Helical" evidence="5">
    <location>
        <begin position="391"/>
        <end position="410"/>
    </location>
</feature>
<feature type="transmembrane region" description="Helical" evidence="5">
    <location>
        <begin position="205"/>
        <end position="223"/>
    </location>
</feature>
<feature type="transmembrane region" description="Helical" evidence="5">
    <location>
        <begin position="59"/>
        <end position="79"/>
    </location>
</feature>
<feature type="transmembrane region" description="Helical" evidence="5">
    <location>
        <begin position="20"/>
        <end position="47"/>
    </location>
</feature>
<dbReference type="PANTHER" id="PTHR37422">
    <property type="entry name" value="TEICHURONIC ACID BIOSYNTHESIS PROTEIN TUAE"/>
    <property type="match status" value="1"/>
</dbReference>
<evidence type="ECO:0000256" key="2">
    <source>
        <dbReference type="ARBA" id="ARBA00022692"/>
    </source>
</evidence>
<comment type="subcellular location">
    <subcellularLocation>
        <location evidence="1">Membrane</location>
        <topology evidence="1">Multi-pass membrane protein</topology>
    </subcellularLocation>
</comment>
<evidence type="ECO:0000256" key="4">
    <source>
        <dbReference type="ARBA" id="ARBA00023136"/>
    </source>
</evidence>
<evidence type="ECO:0000256" key="3">
    <source>
        <dbReference type="ARBA" id="ARBA00022989"/>
    </source>
</evidence>
<feature type="transmembrane region" description="Helical" evidence="5">
    <location>
        <begin position="85"/>
        <end position="104"/>
    </location>
</feature>
<dbReference type="Proteomes" id="UP000070226">
    <property type="component" value="Unassembled WGS sequence"/>
</dbReference>
<sequence>MEHSLFPTETKLKFYIERLIYGVAIAMPLQPMVGDVLLWLAVGLAIVDLIRSRSLSLPTGWLSWTVMFFVLWTGVSAALSDNAQWALTSWFYQIVAGGGIYYLVRTYISTPKQWRYFLQCTLGTAILVCCIGAYEYIFIPNHHIKEWVDAIQFPKLMRRMSSTLTNPNLLGAYLLMILSVSISYLLVYWKGLSDKILSEEYKKQIYMMIPIALILFVTMLLTYSRGIWISFGAMIIYWGIFVERRLLLSLLAIPIILYFYDGEIATRLWSIFQGHDTSADLRWALWDSTMYIVRENPVWGIGWNTFYLVYPEYNYYIQGPNVLMYHAHNLYLNMLAEIGIPGLISFITVLIGHVVTSIRLKGDVFRKAASIGVGALAVGVLVSGLSDFELYSHQVTITFWLLLGWVGAFVKVQQNQTKINHN</sequence>
<keyword evidence="2 5" id="KW-0812">Transmembrane</keyword>
<dbReference type="STRING" id="39777.B7L28_06295"/>
<dbReference type="RefSeq" id="WP_060807897.1">
    <property type="nucleotide sequence ID" value="NZ_CALLHQ010000005.1"/>
</dbReference>
<organism evidence="7">
    <name type="scientific">Veillonella atypica</name>
    <dbReference type="NCBI Taxonomy" id="39777"/>
    <lineage>
        <taxon>Bacteria</taxon>
        <taxon>Bacillati</taxon>
        <taxon>Bacillota</taxon>
        <taxon>Negativicutes</taxon>
        <taxon>Veillonellales</taxon>
        <taxon>Veillonellaceae</taxon>
        <taxon>Veillonella</taxon>
    </lineage>
</organism>
<evidence type="ECO:0000313" key="8">
    <source>
        <dbReference type="Proteomes" id="UP000070226"/>
    </source>
</evidence>
<accession>A0A133S1S2</accession>
<dbReference type="AlphaFoldDB" id="A0A133S1S2"/>
<keyword evidence="3 5" id="KW-1133">Transmembrane helix</keyword>
<feature type="transmembrane region" description="Helical" evidence="5">
    <location>
        <begin position="116"/>
        <end position="139"/>
    </location>
</feature>
<evidence type="ECO:0000256" key="1">
    <source>
        <dbReference type="ARBA" id="ARBA00004141"/>
    </source>
</evidence>
<dbReference type="InterPro" id="IPR007016">
    <property type="entry name" value="O-antigen_ligase-rel_domated"/>
</dbReference>
<dbReference type="InterPro" id="IPR051533">
    <property type="entry name" value="WaaL-like"/>
</dbReference>
<dbReference type="PATRIC" id="fig|39777.7.peg.1692"/>
<feature type="transmembrane region" description="Helical" evidence="5">
    <location>
        <begin position="235"/>
        <end position="260"/>
    </location>
</feature>